<reference evidence="1" key="2">
    <citation type="journal article" date="2015" name="Data Brief">
        <title>Shoot transcriptome of the giant reed, Arundo donax.</title>
        <authorList>
            <person name="Barrero R.A."/>
            <person name="Guerrero F.D."/>
            <person name="Moolhuijzen P."/>
            <person name="Goolsby J.A."/>
            <person name="Tidwell J."/>
            <person name="Bellgard S.E."/>
            <person name="Bellgard M.I."/>
        </authorList>
    </citation>
    <scope>NUCLEOTIDE SEQUENCE</scope>
    <source>
        <tissue evidence="1">Shoot tissue taken approximately 20 cm above the soil surface</tissue>
    </source>
</reference>
<dbReference type="PANTHER" id="PTHR21277:SF26">
    <property type="entry name" value="TRANSCRIPTIONAL REGULATOR OF RNA POLII SAGA SUBUNIT"/>
    <property type="match status" value="1"/>
</dbReference>
<dbReference type="EMBL" id="GBRH01221316">
    <property type="protein sequence ID" value="JAD76579.1"/>
    <property type="molecule type" value="Transcribed_RNA"/>
</dbReference>
<sequence>MGKIAETEGLDGVSLECANSLNNGIDFFLKQLIGSCVELVRARSQNDQINTMTLQQKLSRKLIIGVQLQSQVHGQSGSTYPQFSSISLQDLKVVSELNPQLLGVNAPLLLEKMNSYG</sequence>
<organism evidence="1">
    <name type="scientific">Arundo donax</name>
    <name type="common">Giant reed</name>
    <name type="synonym">Donax arundinaceus</name>
    <dbReference type="NCBI Taxonomy" id="35708"/>
    <lineage>
        <taxon>Eukaryota</taxon>
        <taxon>Viridiplantae</taxon>
        <taxon>Streptophyta</taxon>
        <taxon>Embryophyta</taxon>
        <taxon>Tracheophyta</taxon>
        <taxon>Spermatophyta</taxon>
        <taxon>Magnoliopsida</taxon>
        <taxon>Liliopsida</taxon>
        <taxon>Poales</taxon>
        <taxon>Poaceae</taxon>
        <taxon>PACMAD clade</taxon>
        <taxon>Arundinoideae</taxon>
        <taxon>Arundineae</taxon>
        <taxon>Arundo</taxon>
    </lineage>
</organism>
<accession>A0A0A9CJX0</accession>
<proteinExistence type="predicted"/>
<dbReference type="GO" id="GO:0006357">
    <property type="term" value="P:regulation of transcription by RNA polymerase II"/>
    <property type="evidence" value="ECO:0007669"/>
    <property type="project" value="TreeGrafter"/>
</dbReference>
<dbReference type="AlphaFoldDB" id="A0A0A9CJX0"/>
<dbReference type="Pfam" id="PF12767">
    <property type="entry name" value="SAGA-Tad1"/>
    <property type="match status" value="1"/>
</dbReference>
<dbReference type="InterPro" id="IPR024738">
    <property type="entry name" value="Hfi1/Tada1"/>
</dbReference>
<name>A0A0A9CJX0_ARUDO</name>
<dbReference type="GO" id="GO:0000124">
    <property type="term" value="C:SAGA complex"/>
    <property type="evidence" value="ECO:0007669"/>
    <property type="project" value="TreeGrafter"/>
</dbReference>
<dbReference type="GO" id="GO:0003713">
    <property type="term" value="F:transcription coactivator activity"/>
    <property type="evidence" value="ECO:0007669"/>
    <property type="project" value="TreeGrafter"/>
</dbReference>
<protein>
    <submittedName>
        <fullName evidence="1">Uncharacterized protein</fullName>
    </submittedName>
</protein>
<reference evidence="1" key="1">
    <citation type="submission" date="2014-09" db="EMBL/GenBank/DDBJ databases">
        <authorList>
            <person name="Magalhaes I.L.F."/>
            <person name="Oliveira U."/>
            <person name="Santos F.R."/>
            <person name="Vidigal T.H.D.A."/>
            <person name="Brescovit A.D."/>
            <person name="Santos A.J."/>
        </authorList>
    </citation>
    <scope>NUCLEOTIDE SEQUENCE</scope>
    <source>
        <tissue evidence="1">Shoot tissue taken approximately 20 cm above the soil surface</tissue>
    </source>
</reference>
<evidence type="ECO:0000313" key="1">
    <source>
        <dbReference type="EMBL" id="JAD76579.1"/>
    </source>
</evidence>
<dbReference type="PANTHER" id="PTHR21277">
    <property type="entry name" value="TRANSCRIPTIONAL ADAPTER 1"/>
    <property type="match status" value="1"/>
</dbReference>